<dbReference type="Pfam" id="PF16849">
    <property type="entry name" value="Glyco_transf_88"/>
    <property type="match status" value="1"/>
</dbReference>
<dbReference type="Proteomes" id="UP000002770">
    <property type="component" value="Unassembled WGS sequence"/>
</dbReference>
<dbReference type="InterPro" id="IPR031757">
    <property type="entry name" value="Lgt1_Glycosyltransf"/>
</dbReference>
<dbReference type="eggNOG" id="ENOG5032504">
    <property type="taxonomic scope" value="Bacteria"/>
</dbReference>
<keyword evidence="3" id="KW-1185">Reference proteome</keyword>
<evidence type="ECO:0000313" key="2">
    <source>
        <dbReference type="EMBL" id="EHL29039.1"/>
    </source>
</evidence>
<organism evidence="2 3">
    <name type="scientific">Legionella drancourtii LLAP12</name>
    <dbReference type="NCBI Taxonomy" id="658187"/>
    <lineage>
        <taxon>Bacteria</taxon>
        <taxon>Pseudomonadati</taxon>
        <taxon>Pseudomonadota</taxon>
        <taxon>Gammaproteobacteria</taxon>
        <taxon>Legionellales</taxon>
        <taxon>Legionellaceae</taxon>
        <taxon>Legionella</taxon>
    </lineage>
</organism>
<sequence>MNLENQVRLLEMREQNPNDEINLVYDSTLLGAEAITQLETFCTDNRIIPVDAAMFEKQTLTEKERTLLNFYKDEISNLNNGGNLAVASDILRWVSPLYEYGTYTDFDFPVDTSVLPPTIEVAAPLLLNIGSLKMGKQEFILSNNDYVAIIDPKAAKEQLERVQSGIIEKLTQYDNDFIERTREQLQNNFFNRYILKFMNNRSESHYIAKSKELDKHLTSSRDIRNYIRQVMSDKDKYIDFSRKSHEESNEEVTQRLKNGLQNKLTLVKYLFFSKEYMEIKYTLQKDDDAILAYLMKTELNLYLKSIVVCTTGPIQISEALFGGYVFDSKYFIKNIQPFSFNHYNLQKTFKTQNSIPIHSSPLHMIRFLGKGEGELNDSSWLESGGLLQDMRIKKLEQRQQEFASSLPNALMTLKHDIEEYIIKLSRTQDGTMEKQSKINKEALEEVLRCFHQEKNENEFDVAQFQNIFTEFFHDQSKKPITDLEKLSHKAIIFGLTKNRKIKWHSPS</sequence>
<dbReference type="HOGENOM" id="CLU_537242_0_0_6"/>
<dbReference type="Gene3D" id="3.90.550.20">
    <property type="match status" value="1"/>
</dbReference>
<dbReference type="AlphaFoldDB" id="G9EUN9"/>
<dbReference type="EMBL" id="JH413850">
    <property type="protein sequence ID" value="EHL29039.1"/>
    <property type="molecule type" value="Genomic_DNA"/>
</dbReference>
<dbReference type="STRING" id="658187.LDG_9037"/>
<name>G9EUN9_9GAMM</name>
<accession>G9EUN9</accession>
<protein>
    <recommendedName>
        <fullName evidence="1">Lgt1 glycosyltransferase domain-containing protein</fullName>
    </recommendedName>
</protein>
<evidence type="ECO:0000313" key="3">
    <source>
        <dbReference type="Proteomes" id="UP000002770"/>
    </source>
</evidence>
<reference evidence="2 3" key="1">
    <citation type="journal article" date="2011" name="BMC Genomics">
        <title>Insight into cross-talk between intra-amoebal pathogens.</title>
        <authorList>
            <person name="Gimenez G."/>
            <person name="Bertelli C."/>
            <person name="Moliner C."/>
            <person name="Robert C."/>
            <person name="Raoult D."/>
            <person name="Fournier P.E."/>
            <person name="Greub G."/>
        </authorList>
    </citation>
    <scope>NUCLEOTIDE SEQUENCE [LARGE SCALE GENOMIC DNA]</scope>
    <source>
        <strain evidence="2 3">LLAP12</strain>
    </source>
</reference>
<proteinExistence type="predicted"/>
<dbReference type="InParanoid" id="G9EUN9"/>
<evidence type="ECO:0000259" key="1">
    <source>
        <dbReference type="Pfam" id="PF16849"/>
    </source>
</evidence>
<gene>
    <name evidence="2" type="ORF">LDG_9037</name>
</gene>
<feature type="domain" description="Lgt1 glycosyltransferase" evidence="1">
    <location>
        <begin position="7"/>
        <end position="320"/>
    </location>
</feature>